<feature type="compositionally biased region" description="Pro residues" evidence="1">
    <location>
        <begin position="33"/>
        <end position="45"/>
    </location>
</feature>
<protein>
    <submittedName>
        <fullName evidence="2">Uncharacterized protein</fullName>
    </submittedName>
</protein>
<accession>A0AA39ZQ73</accession>
<evidence type="ECO:0000256" key="1">
    <source>
        <dbReference type="SAM" id="MobiDB-lite"/>
    </source>
</evidence>
<proteinExistence type="predicted"/>
<comment type="caution">
    <text evidence="2">The sequence shown here is derived from an EMBL/GenBank/DDBJ whole genome shotgun (WGS) entry which is preliminary data.</text>
</comment>
<dbReference type="AlphaFoldDB" id="A0AA39ZQ73"/>
<name>A0AA39ZQ73_9PEZI</name>
<dbReference type="Proteomes" id="UP001172159">
    <property type="component" value="Unassembled WGS sequence"/>
</dbReference>
<feature type="region of interest" description="Disordered" evidence="1">
    <location>
        <begin position="28"/>
        <end position="76"/>
    </location>
</feature>
<evidence type="ECO:0000313" key="2">
    <source>
        <dbReference type="EMBL" id="KAK0701558.1"/>
    </source>
</evidence>
<sequence>MSTLSNINSILSLYRPIDPVWGDITQLLKPTTTPTPTPTISPTPPLGDDDDAPNKSLFSRHIPNAPATTQLPSEDKLKESWNKGREYGLQEAAMRNARRVAAALAGMRVVIRTVVDIPPFLEYVEDVATEEEEVGREVVVWTPETSNKDTDEEEVEEGDDLLELEVGVVPVVDVDGDSAAEIVQGGDQQGIVSGGEDNKLFAPKEVKSVEIEEVNIMTVEGDLGLGFDYSGDSCAVQADNDAQPGAITVAPSKSFLNLTINTAETEDPSSTKPTTLSPTLITTPTDTLLTRFNIPSPSSTIQLISPNFYKTRIIPPYPLNGETESPDALLLGPISPSALEEWKLDHGRRYIMDKVRGVFSTVLLEDDAGKTYIRVEFHSRQMRDIALRVFGGVVDEREGPLFVKGGYPCGGTIMFAWKWRDTESM</sequence>
<keyword evidence="3" id="KW-1185">Reference proteome</keyword>
<evidence type="ECO:0000313" key="3">
    <source>
        <dbReference type="Proteomes" id="UP001172159"/>
    </source>
</evidence>
<gene>
    <name evidence="2" type="ORF">B0T21DRAFT_417108</name>
</gene>
<dbReference type="EMBL" id="JAUKTV010000027">
    <property type="protein sequence ID" value="KAK0701558.1"/>
    <property type="molecule type" value="Genomic_DNA"/>
</dbReference>
<reference evidence="2" key="1">
    <citation type="submission" date="2023-06" db="EMBL/GenBank/DDBJ databases">
        <title>Genome-scale phylogeny and comparative genomics of the fungal order Sordariales.</title>
        <authorList>
            <consortium name="Lawrence Berkeley National Laboratory"/>
            <person name="Hensen N."/>
            <person name="Bonometti L."/>
            <person name="Westerberg I."/>
            <person name="Brannstrom I.O."/>
            <person name="Guillou S."/>
            <person name="Cros-Aarteil S."/>
            <person name="Calhoun S."/>
            <person name="Haridas S."/>
            <person name="Kuo A."/>
            <person name="Mondo S."/>
            <person name="Pangilinan J."/>
            <person name="Riley R."/>
            <person name="Labutti K."/>
            <person name="Andreopoulos B."/>
            <person name="Lipzen A."/>
            <person name="Chen C."/>
            <person name="Yanf M."/>
            <person name="Daum C."/>
            <person name="Ng V."/>
            <person name="Clum A."/>
            <person name="Steindorff A."/>
            <person name="Ohm R."/>
            <person name="Martin F."/>
            <person name="Silar P."/>
            <person name="Natvig D."/>
            <person name="Lalanne C."/>
            <person name="Gautier V."/>
            <person name="Ament-Velasquez S.L."/>
            <person name="Kruys A."/>
            <person name="Hutchinson M.I."/>
            <person name="Powell A.J."/>
            <person name="Barry K."/>
            <person name="Miller A.N."/>
            <person name="Grigoriev I.V."/>
            <person name="Debuchy R."/>
            <person name="Gladieux P."/>
            <person name="Thoren M.H."/>
            <person name="Johannesson H."/>
        </authorList>
    </citation>
    <scope>NUCLEOTIDE SEQUENCE</scope>
    <source>
        <strain evidence="2">CBS 540.89</strain>
    </source>
</reference>
<organism evidence="2 3">
    <name type="scientific">Apiosordaria backusii</name>
    <dbReference type="NCBI Taxonomy" id="314023"/>
    <lineage>
        <taxon>Eukaryota</taxon>
        <taxon>Fungi</taxon>
        <taxon>Dikarya</taxon>
        <taxon>Ascomycota</taxon>
        <taxon>Pezizomycotina</taxon>
        <taxon>Sordariomycetes</taxon>
        <taxon>Sordariomycetidae</taxon>
        <taxon>Sordariales</taxon>
        <taxon>Lasiosphaeriaceae</taxon>
        <taxon>Apiosordaria</taxon>
    </lineage>
</organism>